<evidence type="ECO:0000313" key="1">
    <source>
        <dbReference type="EMBL" id="QLL73535.1"/>
    </source>
</evidence>
<dbReference type="RefSeq" id="WP_180861841.1">
    <property type="nucleotide sequence ID" value="NZ_CP047415.1"/>
</dbReference>
<accession>A0A7H9E8F8</accession>
<gene>
    <name evidence="1" type="ORF">GTO85_03705</name>
</gene>
<evidence type="ECO:0000313" key="2">
    <source>
        <dbReference type="Proteomes" id="UP000510660"/>
    </source>
</evidence>
<sequence length="91" mass="10516">MKYQYMEFFTEHIKVEISELKHDDSVFGGQKVIVYFINTLTNAKGTAMLPTYEWLDKGKLSKNEIAFCNELLHTNNSLIFRDAREGVLPIA</sequence>
<name>A0A7H9E8F8_9LACO</name>
<dbReference type="AlphaFoldDB" id="A0A7H9E8F8"/>
<dbReference type="EMBL" id="CP047415">
    <property type="protein sequence ID" value="QLL73535.1"/>
    <property type="molecule type" value="Genomic_DNA"/>
</dbReference>
<reference evidence="1 2" key="1">
    <citation type="submission" date="2020-01" db="EMBL/GenBank/DDBJ databases">
        <title>Complete and circular genome sequences of six lactobacillus isolates from horses.</title>
        <authorList>
            <person name="Hassan H.M."/>
        </authorList>
    </citation>
    <scope>NUCLEOTIDE SEQUENCE [LARGE SCALE GENOMIC DNA]</scope>
    <source>
        <strain evidence="1 2">1D</strain>
    </source>
</reference>
<dbReference type="Proteomes" id="UP000510660">
    <property type="component" value="Chromosome"/>
</dbReference>
<proteinExistence type="predicted"/>
<protein>
    <submittedName>
        <fullName evidence="1">Uncharacterized protein</fullName>
    </submittedName>
</protein>
<organism evidence="1 2">
    <name type="scientific">Lactobacillus crispatus</name>
    <dbReference type="NCBI Taxonomy" id="47770"/>
    <lineage>
        <taxon>Bacteria</taxon>
        <taxon>Bacillati</taxon>
        <taxon>Bacillota</taxon>
        <taxon>Bacilli</taxon>
        <taxon>Lactobacillales</taxon>
        <taxon>Lactobacillaceae</taxon>
        <taxon>Lactobacillus</taxon>
    </lineage>
</organism>